<feature type="region of interest" description="Disordered" evidence="3">
    <location>
        <begin position="121"/>
        <end position="143"/>
    </location>
</feature>
<gene>
    <name evidence="5" type="ORF">SAMN05216223_1056</name>
</gene>
<accession>A0A1H5ZYA8</accession>
<feature type="binding site" evidence="2">
    <location>
        <position position="92"/>
    </location>
    <ligand>
        <name>substrate</name>
    </ligand>
</feature>
<evidence type="ECO:0000256" key="3">
    <source>
        <dbReference type="SAM" id="MobiDB-lite"/>
    </source>
</evidence>
<evidence type="ECO:0000256" key="1">
    <source>
        <dbReference type="PIRSR" id="PIRSR639069-1"/>
    </source>
</evidence>
<feature type="active site" description="Nucleophile" evidence="1">
    <location>
        <position position="187"/>
    </location>
</feature>
<dbReference type="GO" id="GO:0052689">
    <property type="term" value="F:carboxylic ester hydrolase activity"/>
    <property type="evidence" value="ECO:0007669"/>
    <property type="project" value="TreeGrafter"/>
</dbReference>
<dbReference type="Pfam" id="PF05448">
    <property type="entry name" value="AXE1"/>
    <property type="match status" value="1"/>
</dbReference>
<name>A0A1H5ZYA8_9ACTN</name>
<dbReference type="InterPro" id="IPR039069">
    <property type="entry name" value="CE7"/>
</dbReference>
<protein>
    <submittedName>
        <fullName evidence="5">Cephalosporin-C deacetylase</fullName>
    </submittedName>
</protein>
<reference evidence="5 6" key="1">
    <citation type="submission" date="2016-10" db="EMBL/GenBank/DDBJ databases">
        <authorList>
            <person name="de Groot N.N."/>
        </authorList>
    </citation>
    <scope>NUCLEOTIDE SEQUENCE [LARGE SCALE GENOMIC DNA]</scope>
    <source>
        <strain evidence="5 6">CGMCC 4.2023</strain>
    </source>
</reference>
<evidence type="ECO:0000313" key="5">
    <source>
        <dbReference type="EMBL" id="SEG40446.1"/>
    </source>
</evidence>
<feature type="active site" description="Charge relay system" evidence="1">
    <location>
        <position position="273"/>
    </location>
</feature>
<dbReference type="Gene3D" id="3.40.50.1820">
    <property type="entry name" value="alpha/beta hydrolase"/>
    <property type="match status" value="1"/>
</dbReference>
<evidence type="ECO:0000259" key="4">
    <source>
        <dbReference type="Pfam" id="PF05448"/>
    </source>
</evidence>
<keyword evidence="6" id="KW-1185">Reference proteome</keyword>
<dbReference type="InterPro" id="IPR029058">
    <property type="entry name" value="AB_hydrolase_fold"/>
</dbReference>
<sequence length="325" mass="35366">MPETDLPLDELRRYLPDRQEPADFDAFWSATLAEARGHDRPAEFTPYDARLSEVRVYDVRFPGFGGDPVAGWLLVPAAARTPRPCVVGYLGYGGGRGFPYEWLTWPAAGYVHLLMDTRGQGGSLQPGATGDPHGSAGSSSPGMVTRGIQQPADYYYRRVFTDAVRAVDAARSHPAVDSERIAVAGGSQGGGIALAAAALADGVRAAVVDQPSLCHYRRALAVVEGNAYREIWTYLRTHRDQVEQVFDTLSYFDGVNFAARATAPALFAVGLMDEICPPSTVFAAYNHYAGRKDIRVWPYNRHEGGGQHQVVHHLDFMRAVLGEAG</sequence>
<dbReference type="OrthoDB" id="9770528at2"/>
<evidence type="ECO:0000313" key="6">
    <source>
        <dbReference type="Proteomes" id="UP000236754"/>
    </source>
</evidence>
<feature type="active site" description="Charge relay system" evidence="1">
    <location>
        <position position="302"/>
    </location>
</feature>
<dbReference type="SUPFAM" id="SSF53474">
    <property type="entry name" value="alpha/beta-Hydrolases"/>
    <property type="match status" value="1"/>
</dbReference>
<dbReference type="PANTHER" id="PTHR40111:SF1">
    <property type="entry name" value="CEPHALOSPORIN-C DEACETYLASE"/>
    <property type="match status" value="1"/>
</dbReference>
<dbReference type="GO" id="GO:0005976">
    <property type="term" value="P:polysaccharide metabolic process"/>
    <property type="evidence" value="ECO:0007669"/>
    <property type="project" value="TreeGrafter"/>
</dbReference>
<dbReference type="Proteomes" id="UP000236754">
    <property type="component" value="Unassembled WGS sequence"/>
</dbReference>
<dbReference type="RefSeq" id="WP_103885854.1">
    <property type="nucleotide sequence ID" value="NZ_FNVU01000005.1"/>
</dbReference>
<feature type="domain" description="Acetyl xylan esterase" evidence="4">
    <location>
        <begin position="1"/>
        <end position="317"/>
    </location>
</feature>
<dbReference type="EMBL" id="FNVU01000005">
    <property type="protein sequence ID" value="SEG40446.1"/>
    <property type="molecule type" value="Genomic_DNA"/>
</dbReference>
<evidence type="ECO:0000256" key="2">
    <source>
        <dbReference type="PIRSR" id="PIRSR639069-2"/>
    </source>
</evidence>
<organism evidence="5 6">
    <name type="scientific">Actinacidiphila yanglinensis</name>
    <dbReference type="NCBI Taxonomy" id="310779"/>
    <lineage>
        <taxon>Bacteria</taxon>
        <taxon>Bacillati</taxon>
        <taxon>Actinomycetota</taxon>
        <taxon>Actinomycetes</taxon>
        <taxon>Kitasatosporales</taxon>
        <taxon>Streptomycetaceae</taxon>
        <taxon>Actinacidiphila</taxon>
    </lineage>
</organism>
<dbReference type="AlphaFoldDB" id="A0A1H5ZYA8"/>
<proteinExistence type="predicted"/>
<dbReference type="InterPro" id="IPR008391">
    <property type="entry name" value="AXE1_dom"/>
</dbReference>
<dbReference type="PANTHER" id="PTHR40111">
    <property type="entry name" value="CEPHALOSPORIN-C DEACETYLASE"/>
    <property type="match status" value="1"/>
</dbReference>